<dbReference type="InterPro" id="IPR036236">
    <property type="entry name" value="Znf_C2H2_sf"/>
</dbReference>
<feature type="domain" description="C2H2-type" evidence="7">
    <location>
        <begin position="207"/>
        <end position="236"/>
    </location>
</feature>
<feature type="region of interest" description="Disordered" evidence="6">
    <location>
        <begin position="509"/>
        <end position="528"/>
    </location>
</feature>
<dbReference type="Pfam" id="PF00096">
    <property type="entry name" value="zf-C2H2"/>
    <property type="match status" value="4"/>
</dbReference>
<keyword evidence="3 5" id="KW-0863">Zinc-finger</keyword>
<feature type="region of interest" description="Disordered" evidence="6">
    <location>
        <begin position="535"/>
        <end position="555"/>
    </location>
</feature>
<keyword evidence="1" id="KW-0479">Metal-binding</keyword>
<dbReference type="PROSITE" id="PS50157">
    <property type="entry name" value="ZINC_FINGER_C2H2_2"/>
    <property type="match status" value="4"/>
</dbReference>
<dbReference type="GO" id="GO:0008270">
    <property type="term" value="F:zinc ion binding"/>
    <property type="evidence" value="ECO:0007669"/>
    <property type="project" value="UniProtKB-KW"/>
</dbReference>
<keyword evidence="4" id="KW-0862">Zinc</keyword>
<gene>
    <name evidence="8" type="ORF">BC938DRAFT_475472</name>
</gene>
<keyword evidence="9" id="KW-1185">Reference proteome</keyword>
<feature type="region of interest" description="Disordered" evidence="6">
    <location>
        <begin position="274"/>
        <end position="293"/>
    </location>
</feature>
<dbReference type="InterPro" id="IPR013087">
    <property type="entry name" value="Znf_C2H2_type"/>
</dbReference>
<feature type="region of interest" description="Disordered" evidence="6">
    <location>
        <begin position="120"/>
        <end position="162"/>
    </location>
</feature>
<dbReference type="GO" id="GO:0000978">
    <property type="term" value="F:RNA polymerase II cis-regulatory region sequence-specific DNA binding"/>
    <property type="evidence" value="ECO:0007669"/>
    <property type="project" value="TreeGrafter"/>
</dbReference>
<keyword evidence="2" id="KW-0677">Repeat</keyword>
<accession>A0A433QRK4</accession>
<dbReference type="PROSITE" id="PS00028">
    <property type="entry name" value="ZINC_FINGER_C2H2_1"/>
    <property type="match status" value="4"/>
</dbReference>
<protein>
    <recommendedName>
        <fullName evidence="7">C2H2-type domain-containing protein</fullName>
    </recommendedName>
</protein>
<reference evidence="8 9" key="1">
    <citation type="journal article" date="2018" name="New Phytol.">
        <title>Phylogenomics of Endogonaceae and evolution of mycorrhizas within Mucoromycota.</title>
        <authorList>
            <person name="Chang Y."/>
            <person name="Desiro A."/>
            <person name="Na H."/>
            <person name="Sandor L."/>
            <person name="Lipzen A."/>
            <person name="Clum A."/>
            <person name="Barry K."/>
            <person name="Grigoriev I.V."/>
            <person name="Martin F.M."/>
            <person name="Stajich J.E."/>
            <person name="Smith M.E."/>
            <person name="Bonito G."/>
            <person name="Spatafora J.W."/>
        </authorList>
    </citation>
    <scope>NUCLEOTIDE SEQUENCE [LARGE SCALE GENOMIC DNA]</scope>
    <source>
        <strain evidence="8 9">AD002</strain>
    </source>
</reference>
<comment type="caution">
    <text evidence="8">The sequence shown here is derived from an EMBL/GenBank/DDBJ whole genome shotgun (WGS) entry which is preliminary data.</text>
</comment>
<evidence type="ECO:0000259" key="7">
    <source>
        <dbReference type="PROSITE" id="PS50157"/>
    </source>
</evidence>
<name>A0A433QRK4_9FUNG</name>
<dbReference type="PANTHER" id="PTHR23235:SF120">
    <property type="entry name" value="KRUPPEL-LIKE FACTOR 15"/>
    <property type="match status" value="1"/>
</dbReference>
<dbReference type="GO" id="GO:0000981">
    <property type="term" value="F:DNA-binding transcription factor activity, RNA polymerase II-specific"/>
    <property type="evidence" value="ECO:0007669"/>
    <property type="project" value="TreeGrafter"/>
</dbReference>
<evidence type="ECO:0000256" key="3">
    <source>
        <dbReference type="ARBA" id="ARBA00022771"/>
    </source>
</evidence>
<evidence type="ECO:0000256" key="1">
    <source>
        <dbReference type="ARBA" id="ARBA00022723"/>
    </source>
</evidence>
<evidence type="ECO:0000313" key="8">
    <source>
        <dbReference type="EMBL" id="RUS32405.1"/>
    </source>
</evidence>
<proteinExistence type="predicted"/>
<evidence type="ECO:0000256" key="5">
    <source>
        <dbReference type="PROSITE-ProRule" id="PRU00042"/>
    </source>
</evidence>
<feature type="region of interest" description="Disordered" evidence="6">
    <location>
        <begin position="302"/>
        <end position="347"/>
    </location>
</feature>
<dbReference type="AlphaFoldDB" id="A0A433QRK4"/>
<feature type="compositionally biased region" description="Basic and acidic residues" evidence="6">
    <location>
        <begin position="313"/>
        <end position="325"/>
    </location>
</feature>
<dbReference type="Proteomes" id="UP000274822">
    <property type="component" value="Unassembled WGS sequence"/>
</dbReference>
<dbReference type="EMBL" id="RBNJ01002075">
    <property type="protein sequence ID" value="RUS32405.1"/>
    <property type="molecule type" value="Genomic_DNA"/>
</dbReference>
<feature type="region of interest" description="Disordered" evidence="6">
    <location>
        <begin position="1"/>
        <end position="21"/>
    </location>
</feature>
<dbReference type="FunFam" id="3.30.160.60:FF:000125">
    <property type="entry name" value="Putative zinc finger protein 143"/>
    <property type="match status" value="1"/>
</dbReference>
<feature type="domain" description="C2H2-type" evidence="7">
    <location>
        <begin position="461"/>
        <end position="490"/>
    </location>
</feature>
<dbReference type="Gene3D" id="3.30.160.60">
    <property type="entry name" value="Classic Zinc Finger"/>
    <property type="match status" value="4"/>
</dbReference>
<feature type="compositionally biased region" description="Polar residues" evidence="6">
    <location>
        <begin position="138"/>
        <end position="161"/>
    </location>
</feature>
<evidence type="ECO:0000256" key="6">
    <source>
        <dbReference type="SAM" id="MobiDB-lite"/>
    </source>
</evidence>
<evidence type="ECO:0000256" key="4">
    <source>
        <dbReference type="ARBA" id="ARBA00022833"/>
    </source>
</evidence>
<evidence type="ECO:0000256" key="2">
    <source>
        <dbReference type="ARBA" id="ARBA00022737"/>
    </source>
</evidence>
<sequence>MCSSMETNSSGNTVRFMTKSTSGGVQLPSANLLPLFGSVKPPSARTSYPPVKMLHNHMSNYVPNASAASFNRFNQRGSPYSPSGTPRRNYVFSSQDFSYPPAPLSVPFRRLSIDADSISPPGGMISPASAQVPGNYRRASTSSMQSVEDDTSNASSQQGSPIRSDFVLFSPESTTQSSHKPHLVQYVRQPGSAFSAISVRNGGRNKHFCRHPYCGWSFKRYEHLKRHMLVHTGERSYVCDHEGCGKTFSRSDNFAAHCRSHSKKTLHERRLGSGANAAGHSENEHTHGSTSGLKLDLNRLFNQDGNRSGAKARHGDDHDGEKELADEGTTNYQSPPHSPHKPISNSNSSIYMLLNKETDHQYQDSVQHRLPSTPTTPPHSTSNQWQAGSPYSVCTNNRYPSGTQALSLSSAIVAPETSKTPMYYAHSPSSPLSPSSPPSSYNFINHHQPSTRTCGTTQKNHVCSVPHCLKRFKRLEHLKRHQRTHTMERPFECTFSGCRKTFSRSDNLAQHAKTHQRQLSRGTSSLGEGMGMMEVRLPQPQPHHPQAGRWVSELQ</sequence>
<dbReference type="SMART" id="SM00355">
    <property type="entry name" value="ZnF_C2H2"/>
    <property type="match status" value="4"/>
</dbReference>
<dbReference type="SUPFAM" id="SSF57667">
    <property type="entry name" value="beta-beta-alpha zinc fingers"/>
    <property type="match status" value="2"/>
</dbReference>
<feature type="domain" description="C2H2-type" evidence="7">
    <location>
        <begin position="237"/>
        <end position="266"/>
    </location>
</feature>
<feature type="domain" description="C2H2-type" evidence="7">
    <location>
        <begin position="491"/>
        <end position="520"/>
    </location>
</feature>
<dbReference type="PANTHER" id="PTHR23235">
    <property type="entry name" value="KRUEPPEL-LIKE TRANSCRIPTION FACTOR"/>
    <property type="match status" value="1"/>
</dbReference>
<evidence type="ECO:0000313" key="9">
    <source>
        <dbReference type="Proteomes" id="UP000274822"/>
    </source>
</evidence>
<organism evidence="8 9">
    <name type="scientific">Jimgerdemannia flammicorona</name>
    <dbReference type="NCBI Taxonomy" id="994334"/>
    <lineage>
        <taxon>Eukaryota</taxon>
        <taxon>Fungi</taxon>
        <taxon>Fungi incertae sedis</taxon>
        <taxon>Mucoromycota</taxon>
        <taxon>Mucoromycotina</taxon>
        <taxon>Endogonomycetes</taxon>
        <taxon>Endogonales</taxon>
        <taxon>Endogonaceae</taxon>
        <taxon>Jimgerdemannia</taxon>
    </lineage>
</organism>
<feature type="region of interest" description="Disordered" evidence="6">
    <location>
        <begin position="361"/>
        <end position="389"/>
    </location>
</feature>